<dbReference type="EMBL" id="MU266884">
    <property type="protein sequence ID" value="KAH7917973.1"/>
    <property type="molecule type" value="Genomic_DNA"/>
</dbReference>
<organism evidence="1 2">
    <name type="scientific">Leucogyrophana mollusca</name>
    <dbReference type="NCBI Taxonomy" id="85980"/>
    <lineage>
        <taxon>Eukaryota</taxon>
        <taxon>Fungi</taxon>
        <taxon>Dikarya</taxon>
        <taxon>Basidiomycota</taxon>
        <taxon>Agaricomycotina</taxon>
        <taxon>Agaricomycetes</taxon>
        <taxon>Agaricomycetidae</taxon>
        <taxon>Boletales</taxon>
        <taxon>Boletales incertae sedis</taxon>
        <taxon>Leucogyrophana</taxon>
    </lineage>
</organism>
<gene>
    <name evidence="1" type="ORF">BV22DRAFT_1042062</name>
</gene>
<keyword evidence="2" id="KW-1185">Reference proteome</keyword>
<dbReference type="Proteomes" id="UP000790709">
    <property type="component" value="Unassembled WGS sequence"/>
</dbReference>
<evidence type="ECO:0000313" key="2">
    <source>
        <dbReference type="Proteomes" id="UP000790709"/>
    </source>
</evidence>
<sequence>MSYTGSAVPSTHSAVPSTYSTSSSTSSITRSKAELWKEVKMLTPPASSQSFTPRPSYPFLPPPARPFRDVSDGARGRAGEPSLALLVLSSLRLPGILGV</sequence>
<proteinExistence type="predicted"/>
<evidence type="ECO:0000313" key="1">
    <source>
        <dbReference type="EMBL" id="KAH7917973.1"/>
    </source>
</evidence>
<name>A0ACB8AYQ2_9AGAM</name>
<reference evidence="1" key="1">
    <citation type="journal article" date="2021" name="New Phytol.">
        <title>Evolutionary innovations through gain and loss of genes in the ectomycorrhizal Boletales.</title>
        <authorList>
            <person name="Wu G."/>
            <person name="Miyauchi S."/>
            <person name="Morin E."/>
            <person name="Kuo A."/>
            <person name="Drula E."/>
            <person name="Varga T."/>
            <person name="Kohler A."/>
            <person name="Feng B."/>
            <person name="Cao Y."/>
            <person name="Lipzen A."/>
            <person name="Daum C."/>
            <person name="Hundley H."/>
            <person name="Pangilinan J."/>
            <person name="Johnson J."/>
            <person name="Barry K."/>
            <person name="LaButti K."/>
            <person name="Ng V."/>
            <person name="Ahrendt S."/>
            <person name="Min B."/>
            <person name="Choi I.G."/>
            <person name="Park H."/>
            <person name="Plett J.M."/>
            <person name="Magnuson J."/>
            <person name="Spatafora J.W."/>
            <person name="Nagy L.G."/>
            <person name="Henrissat B."/>
            <person name="Grigoriev I.V."/>
            <person name="Yang Z.L."/>
            <person name="Xu J."/>
            <person name="Martin F.M."/>
        </authorList>
    </citation>
    <scope>NUCLEOTIDE SEQUENCE</scope>
    <source>
        <strain evidence="1">KUC20120723A-06</strain>
    </source>
</reference>
<accession>A0ACB8AYQ2</accession>
<comment type="caution">
    <text evidence="1">The sequence shown here is derived from an EMBL/GenBank/DDBJ whole genome shotgun (WGS) entry which is preliminary data.</text>
</comment>
<protein>
    <submittedName>
        <fullName evidence="1">Uncharacterized protein</fullName>
    </submittedName>
</protein>